<comment type="caution">
    <text evidence="2">The sequence shown here is derived from an EMBL/GenBank/DDBJ whole genome shotgun (WGS) entry which is preliminary data.</text>
</comment>
<feature type="transmembrane region" description="Helical" evidence="1">
    <location>
        <begin position="20"/>
        <end position="43"/>
    </location>
</feature>
<evidence type="ECO:0000256" key="1">
    <source>
        <dbReference type="SAM" id="Phobius"/>
    </source>
</evidence>
<evidence type="ECO:0000313" key="3">
    <source>
        <dbReference type="Proteomes" id="UP001596113"/>
    </source>
</evidence>
<protein>
    <recommendedName>
        <fullName evidence="4">DUF4320 family protein</fullName>
    </recommendedName>
</protein>
<dbReference type="EMBL" id="JBHSMI010000012">
    <property type="protein sequence ID" value="MFC5402421.1"/>
    <property type="molecule type" value="Genomic_DNA"/>
</dbReference>
<dbReference type="RefSeq" id="WP_378130855.1">
    <property type="nucleotide sequence ID" value="NZ_JBHSMI010000012.1"/>
</dbReference>
<name>A0ABW0HQD1_9BACL</name>
<accession>A0ABW0HQD1</accession>
<keyword evidence="3" id="KW-1185">Reference proteome</keyword>
<gene>
    <name evidence="2" type="ORF">ACFPOF_06690</name>
</gene>
<proteinExistence type="predicted"/>
<keyword evidence="1" id="KW-0812">Transmembrane</keyword>
<sequence length="153" mass="17263">MIWNKLLRPLKNQKGVTNLITLLIVLVPTLGITVIMLTIFLFLMKQAKMDDMKDRALQMVQTAGYLTPQIQTDLQDKLSSLGYPTVVKGGVTYPSFAGTTTTLVRKYDADPTIRLVIKYPATDLAKVMFFFGISSTEEPGYFYLDDYGRSEHK</sequence>
<evidence type="ECO:0000313" key="2">
    <source>
        <dbReference type="EMBL" id="MFC5402421.1"/>
    </source>
</evidence>
<reference evidence="3" key="1">
    <citation type="journal article" date="2019" name="Int. J. Syst. Evol. Microbiol.">
        <title>The Global Catalogue of Microorganisms (GCM) 10K type strain sequencing project: providing services to taxonomists for standard genome sequencing and annotation.</title>
        <authorList>
            <consortium name="The Broad Institute Genomics Platform"/>
            <consortium name="The Broad Institute Genome Sequencing Center for Infectious Disease"/>
            <person name="Wu L."/>
            <person name="Ma J."/>
        </authorList>
    </citation>
    <scope>NUCLEOTIDE SEQUENCE [LARGE SCALE GENOMIC DNA]</scope>
    <source>
        <strain evidence="3">CGMCC 1.18575</strain>
    </source>
</reference>
<keyword evidence="1" id="KW-0472">Membrane</keyword>
<keyword evidence="1" id="KW-1133">Transmembrane helix</keyword>
<dbReference type="Proteomes" id="UP001596113">
    <property type="component" value="Unassembled WGS sequence"/>
</dbReference>
<evidence type="ECO:0008006" key="4">
    <source>
        <dbReference type="Google" id="ProtNLM"/>
    </source>
</evidence>
<organism evidence="2 3">
    <name type="scientific">Cohnella soli</name>
    <dbReference type="NCBI Taxonomy" id="425005"/>
    <lineage>
        <taxon>Bacteria</taxon>
        <taxon>Bacillati</taxon>
        <taxon>Bacillota</taxon>
        <taxon>Bacilli</taxon>
        <taxon>Bacillales</taxon>
        <taxon>Paenibacillaceae</taxon>
        <taxon>Cohnella</taxon>
    </lineage>
</organism>